<reference evidence="9" key="1">
    <citation type="submission" date="2017-01" db="EMBL/GenBank/DDBJ databases">
        <title>Draft genome of the species Salinivibrio costicola subsp. alcaliphilus.</title>
        <authorList>
            <person name="Lopez-Hermoso C."/>
            <person name="De La Haba R."/>
            <person name="Sanchez-Porro C."/>
            <person name="Ventosa A."/>
        </authorList>
    </citation>
    <scope>NUCLEOTIDE SEQUENCE [LARGE SCALE GENOMIC DNA]</scope>
    <source>
        <strain evidence="9">CBH448</strain>
    </source>
</reference>
<keyword evidence="6 7" id="KW-0627">Porphyrin biosynthesis</keyword>
<evidence type="ECO:0000313" key="8">
    <source>
        <dbReference type="EMBL" id="OOF34434.1"/>
    </source>
</evidence>
<dbReference type="Gene3D" id="3.40.640.10">
    <property type="entry name" value="Type I PLP-dependent aspartate aminotransferase-like (Major domain)"/>
    <property type="match status" value="1"/>
</dbReference>
<evidence type="ECO:0000256" key="7">
    <source>
        <dbReference type="HAMAP-Rule" id="MF_00375"/>
    </source>
</evidence>
<comment type="pathway">
    <text evidence="2">Porphyrin-containing compound metabolism; protoporphyrin-IX biosynthesis; 5-aminolevulinate from L-glutamyl-tRNA(Glu): step 2/2.</text>
</comment>
<comment type="catalytic activity">
    <reaction evidence="7">
        <text>(S)-4-amino-5-oxopentanoate = 5-aminolevulinate</text>
        <dbReference type="Rhea" id="RHEA:14265"/>
        <dbReference type="ChEBI" id="CHEBI:57501"/>
        <dbReference type="ChEBI" id="CHEBI:356416"/>
        <dbReference type="EC" id="5.4.3.8"/>
    </reaction>
</comment>
<comment type="similarity">
    <text evidence="3 7">Belongs to the class-III pyridoxal-phosphate-dependent aminotransferase family. HemL subfamily.</text>
</comment>
<dbReference type="Gene3D" id="3.90.1150.10">
    <property type="entry name" value="Aspartate Aminotransferase, domain 1"/>
    <property type="match status" value="1"/>
</dbReference>
<evidence type="ECO:0000256" key="1">
    <source>
        <dbReference type="ARBA" id="ARBA00001933"/>
    </source>
</evidence>
<dbReference type="NCBIfam" id="NF000818">
    <property type="entry name" value="PRK00062.1"/>
    <property type="match status" value="1"/>
</dbReference>
<feature type="modified residue" description="N6-(pyridoxal phosphate)lysine" evidence="7">
    <location>
        <position position="265"/>
    </location>
</feature>
<comment type="subcellular location">
    <subcellularLocation>
        <location evidence="7">Cytoplasm</location>
    </subcellularLocation>
</comment>
<comment type="cofactor">
    <cofactor evidence="1 7">
        <name>pyridoxal 5'-phosphate</name>
        <dbReference type="ChEBI" id="CHEBI:597326"/>
    </cofactor>
</comment>
<keyword evidence="7" id="KW-0963">Cytoplasm</keyword>
<dbReference type="EC" id="5.4.3.8" evidence="7"/>
<sequence length="430" mass="45982">MTKSAQLFQQARRTIPGGVNSPVRAFAGVGGDPVFMERADGAYIFDADGKAYIDYVGSWGPMILGHNHASIREAVVDAAQRGLSFGAPTESETTLSELVAELVPSMEMVRMVNSGTEATMSAIRLARGYSKRDKFIKFEGNYHGHGDCLLVKAGSGALTLGEPNSPGVPADFAKHTLTCTYNDLDSVRQTFETYPDEVACIIVEPVSGNMNCVPPQPGFLQGLRALCDEFGALLIFDEVMTGFRVALGGAQAYYDVKPDLTTLGKIVGGGMPVGAFGGRRDVMEYLAPTGPVYQAGTLAGNPVAMAAGFACLSELRQPGNHDYLNSVTKQLADGFKALADKHGIPLATNRAGAMFGFFFTDQDTVTCFKDVQQCDTERFKRFFHLMLEQGIYLAPSAFEACFTCLAHGQKEIDATLAAADHAFATLAAQG</sequence>
<keyword evidence="4 7" id="KW-0663">Pyridoxal phosphate</keyword>
<comment type="subunit">
    <text evidence="7">Homodimer.</text>
</comment>
<keyword evidence="5 7" id="KW-0413">Isomerase</keyword>
<protein>
    <recommendedName>
        <fullName evidence="7">Glutamate-1-semialdehyde 2,1-aminomutase</fullName>
        <shortName evidence="7">GSA</shortName>
        <ecNumber evidence="7">5.4.3.8</ecNumber>
    </recommendedName>
    <alternativeName>
        <fullName evidence="7">Glutamate-1-semialdehyde aminotransferase</fullName>
        <shortName evidence="7">GSA-AT</shortName>
    </alternativeName>
</protein>
<evidence type="ECO:0000256" key="5">
    <source>
        <dbReference type="ARBA" id="ARBA00023235"/>
    </source>
</evidence>
<keyword evidence="9" id="KW-1185">Reference proteome</keyword>
<name>A0ABX3KSK9_SALCS</name>
<comment type="caution">
    <text evidence="8">The sequence shown here is derived from an EMBL/GenBank/DDBJ whole genome shotgun (WGS) entry which is preliminary data.</text>
</comment>
<dbReference type="InterPro" id="IPR015424">
    <property type="entry name" value="PyrdxlP-dep_Trfase"/>
</dbReference>
<dbReference type="NCBIfam" id="TIGR00713">
    <property type="entry name" value="hemL"/>
    <property type="match status" value="1"/>
</dbReference>
<dbReference type="PANTHER" id="PTHR43713">
    <property type="entry name" value="GLUTAMATE-1-SEMIALDEHYDE 2,1-AMINOMUTASE"/>
    <property type="match status" value="1"/>
</dbReference>
<dbReference type="InterPro" id="IPR015421">
    <property type="entry name" value="PyrdxlP-dep_Trfase_major"/>
</dbReference>
<gene>
    <name evidence="7" type="primary">hemL</name>
    <name evidence="8" type="ORF">BZJ21_05975</name>
</gene>
<proteinExistence type="inferred from homology"/>
<evidence type="ECO:0000313" key="9">
    <source>
        <dbReference type="Proteomes" id="UP000189431"/>
    </source>
</evidence>
<dbReference type="PANTHER" id="PTHR43713:SF3">
    <property type="entry name" value="GLUTAMATE-1-SEMIALDEHYDE 2,1-AMINOMUTASE 1, CHLOROPLASTIC-RELATED"/>
    <property type="match status" value="1"/>
</dbReference>
<organism evidence="8 9">
    <name type="scientific">Salinivibrio costicola subsp. alcaliphilus</name>
    <dbReference type="NCBI Taxonomy" id="272773"/>
    <lineage>
        <taxon>Bacteria</taxon>
        <taxon>Pseudomonadati</taxon>
        <taxon>Pseudomonadota</taxon>
        <taxon>Gammaproteobacteria</taxon>
        <taxon>Vibrionales</taxon>
        <taxon>Vibrionaceae</taxon>
        <taxon>Salinivibrio</taxon>
    </lineage>
</organism>
<dbReference type="HAMAP" id="MF_00375">
    <property type="entry name" value="HemL_aminotrans_3"/>
    <property type="match status" value="1"/>
</dbReference>
<evidence type="ECO:0000256" key="4">
    <source>
        <dbReference type="ARBA" id="ARBA00022898"/>
    </source>
</evidence>
<dbReference type="InterPro" id="IPR004639">
    <property type="entry name" value="4pyrrol_synth_GluAld_NH2Trfase"/>
</dbReference>
<dbReference type="Pfam" id="PF00202">
    <property type="entry name" value="Aminotran_3"/>
    <property type="match status" value="1"/>
</dbReference>
<dbReference type="InterPro" id="IPR015422">
    <property type="entry name" value="PyrdxlP-dep_Trfase_small"/>
</dbReference>
<dbReference type="Proteomes" id="UP000189431">
    <property type="component" value="Unassembled WGS sequence"/>
</dbReference>
<dbReference type="InterPro" id="IPR049704">
    <property type="entry name" value="Aminotrans_3_PPA_site"/>
</dbReference>
<dbReference type="CDD" id="cd00610">
    <property type="entry name" value="OAT_like"/>
    <property type="match status" value="1"/>
</dbReference>
<dbReference type="InterPro" id="IPR005814">
    <property type="entry name" value="Aminotrans_3"/>
</dbReference>
<accession>A0ABX3KSK9</accession>
<dbReference type="RefSeq" id="WP_077645824.1">
    <property type="nucleotide sequence ID" value="NZ_MUFR01000012.1"/>
</dbReference>
<evidence type="ECO:0000256" key="6">
    <source>
        <dbReference type="ARBA" id="ARBA00023244"/>
    </source>
</evidence>
<dbReference type="SUPFAM" id="SSF53383">
    <property type="entry name" value="PLP-dependent transferases"/>
    <property type="match status" value="1"/>
</dbReference>
<evidence type="ECO:0000256" key="3">
    <source>
        <dbReference type="ARBA" id="ARBA00008981"/>
    </source>
</evidence>
<dbReference type="PROSITE" id="PS00600">
    <property type="entry name" value="AA_TRANSFER_CLASS_3"/>
    <property type="match status" value="1"/>
</dbReference>
<dbReference type="EMBL" id="MUFR01000012">
    <property type="protein sequence ID" value="OOF34434.1"/>
    <property type="molecule type" value="Genomic_DNA"/>
</dbReference>
<evidence type="ECO:0000256" key="2">
    <source>
        <dbReference type="ARBA" id="ARBA00004819"/>
    </source>
</evidence>